<sequence>MPRSAISTLHMLKKLCGPDALENTMLVTTMWDIVFPADGSRREEQLVTTPEYWGDMIARGSKHRRHDNTFESAKRLIDFYAASHSTNKKRVLAIQREMVIEKKSLDETDAGKAVEDALMKERSRWRKELDDLRKMMKEALADKDRESAEMLRQGTVEINAKLAAAERTQQDLKVTMEQLHHQRLSSFRRDLDAQRKENKMIRDKLRLLEASQNREVGKPQAGASNVQALSPLSTELEAQNSKIGAAHAHIQQMEAVHDQGSLDIMTPKYSSLLEQLEQHKRELQIVQDNIRGMGHGHGQRYRYNLEQTYSGKLLAQLESLSK</sequence>
<accession>A0ACC3B3N2</accession>
<dbReference type="EMBL" id="JAOPJF010000027">
    <property type="protein sequence ID" value="KAK1145029.1"/>
    <property type="molecule type" value="Genomic_DNA"/>
</dbReference>
<keyword evidence="2" id="KW-1185">Reference proteome</keyword>
<reference evidence="1 2" key="1">
    <citation type="journal article" date="2023" name="ACS Omega">
        <title>Identification of the Neoaspergillic Acid Biosynthesis Gene Cluster by Establishing an In Vitro CRISPR-Ribonucleoprotein Genetic System in Aspergillus melleus.</title>
        <authorList>
            <person name="Yuan B."/>
            <person name="Grau M.F."/>
            <person name="Murata R.M."/>
            <person name="Torok T."/>
            <person name="Venkateswaran K."/>
            <person name="Stajich J.E."/>
            <person name="Wang C.C.C."/>
        </authorList>
    </citation>
    <scope>NUCLEOTIDE SEQUENCE [LARGE SCALE GENOMIC DNA]</scope>
    <source>
        <strain evidence="1 2">IMV 1140</strain>
    </source>
</reference>
<evidence type="ECO:0000313" key="1">
    <source>
        <dbReference type="EMBL" id="KAK1145029.1"/>
    </source>
</evidence>
<comment type="caution">
    <text evidence="1">The sequence shown here is derived from an EMBL/GenBank/DDBJ whole genome shotgun (WGS) entry which is preliminary data.</text>
</comment>
<dbReference type="Proteomes" id="UP001177260">
    <property type="component" value="Unassembled WGS sequence"/>
</dbReference>
<organism evidence="1 2">
    <name type="scientific">Aspergillus melleus</name>
    <dbReference type="NCBI Taxonomy" id="138277"/>
    <lineage>
        <taxon>Eukaryota</taxon>
        <taxon>Fungi</taxon>
        <taxon>Dikarya</taxon>
        <taxon>Ascomycota</taxon>
        <taxon>Pezizomycotina</taxon>
        <taxon>Eurotiomycetes</taxon>
        <taxon>Eurotiomycetidae</taxon>
        <taxon>Eurotiales</taxon>
        <taxon>Aspergillaceae</taxon>
        <taxon>Aspergillus</taxon>
        <taxon>Aspergillus subgen. Circumdati</taxon>
    </lineage>
</organism>
<name>A0ACC3B3N2_9EURO</name>
<gene>
    <name evidence="1" type="ORF">N8T08_004744</name>
</gene>
<proteinExistence type="predicted"/>
<protein>
    <submittedName>
        <fullName evidence="1">Uncharacterized protein</fullName>
    </submittedName>
</protein>
<evidence type="ECO:0000313" key="2">
    <source>
        <dbReference type="Proteomes" id="UP001177260"/>
    </source>
</evidence>